<reference evidence="2" key="1">
    <citation type="submission" date="2022-02" db="EMBL/GenBank/DDBJ databases">
        <authorList>
            <person name="Leng L."/>
        </authorList>
    </citation>
    <scope>NUCLEOTIDE SEQUENCE</scope>
    <source>
        <strain evidence="2">JI</strain>
    </source>
</reference>
<comment type="caution">
    <text evidence="2">The sequence shown here is derived from an EMBL/GenBank/DDBJ whole genome shotgun (WGS) entry which is preliminary data.</text>
</comment>
<proteinExistence type="predicted"/>
<dbReference type="AlphaFoldDB" id="A0A9X4JWN9"/>
<feature type="region of interest" description="Disordered" evidence="1">
    <location>
        <begin position="29"/>
        <end position="74"/>
    </location>
</feature>
<dbReference type="PROSITE" id="PS51257">
    <property type="entry name" value="PROKAR_LIPOPROTEIN"/>
    <property type="match status" value="1"/>
</dbReference>
<gene>
    <name evidence="2" type="ORF">L7E55_15865</name>
</gene>
<dbReference type="Proteomes" id="UP001154312">
    <property type="component" value="Unassembled WGS sequence"/>
</dbReference>
<keyword evidence="3" id="KW-1185">Reference proteome</keyword>
<name>A0A9X4JWN9_9FIRM</name>
<protein>
    <submittedName>
        <fullName evidence="2">Uncharacterized protein</fullName>
    </submittedName>
</protein>
<dbReference type="RefSeq" id="WP_277445320.1">
    <property type="nucleotide sequence ID" value="NZ_JAKOAV010000043.1"/>
</dbReference>
<feature type="compositionally biased region" description="Low complexity" evidence="1">
    <location>
        <begin position="57"/>
        <end position="66"/>
    </location>
</feature>
<accession>A0A9X4JWN9</accession>
<organism evidence="2 3">
    <name type="scientific">Pelotomaculum isophthalicicum JI</name>
    <dbReference type="NCBI Taxonomy" id="947010"/>
    <lineage>
        <taxon>Bacteria</taxon>
        <taxon>Bacillati</taxon>
        <taxon>Bacillota</taxon>
        <taxon>Clostridia</taxon>
        <taxon>Eubacteriales</taxon>
        <taxon>Desulfotomaculaceae</taxon>
        <taxon>Pelotomaculum</taxon>
    </lineage>
</organism>
<dbReference type="EMBL" id="JAKOAV010000043">
    <property type="protein sequence ID" value="MDF9409807.1"/>
    <property type="molecule type" value="Genomic_DNA"/>
</dbReference>
<evidence type="ECO:0000256" key="1">
    <source>
        <dbReference type="SAM" id="MobiDB-lite"/>
    </source>
</evidence>
<sequence>MKSSKWRFGVIFLVMVVLTAVVSGCFNQKQADRNPSPPNGEVGGGYGPPGGPPNGPPNGYLNGEGPAKPGYNFNDAASLLDMTSDKLKTEMQSGKSMEQIVSEHGMTMDQFDEKMQAKRKAEIVQAVADGKMTQEQADNMLQNMGKQPNKVDPGKDNK</sequence>
<evidence type="ECO:0000313" key="2">
    <source>
        <dbReference type="EMBL" id="MDF9409807.1"/>
    </source>
</evidence>
<evidence type="ECO:0000313" key="3">
    <source>
        <dbReference type="Proteomes" id="UP001154312"/>
    </source>
</evidence>